<evidence type="ECO:0000313" key="2">
    <source>
        <dbReference type="EMBL" id="AGE95892.1"/>
    </source>
</evidence>
<name>M1K9B9_ENCCN</name>
<sequence length="135" mass="14315">MLEDICGTIDDMADDNIADDTIDDATADDSGMDEEYPSADEDMIDDSGTDDECPILLKVMTLEDGLADIVLLALVVVLDEKPGVGVIEALPGALAFEEEWALEIPSLLLDSISLDTVSGDLTLVALSALSMVFFS</sequence>
<evidence type="ECO:0000256" key="1">
    <source>
        <dbReference type="SAM" id="MobiDB-lite"/>
    </source>
</evidence>
<protein>
    <submittedName>
        <fullName evidence="2">Uncharacterized protein</fullName>
    </submittedName>
</protein>
<dbReference type="EMBL" id="KC513610">
    <property type="protein sequence ID" value="AGE95892.1"/>
    <property type="molecule type" value="Genomic_DNA"/>
</dbReference>
<accession>M1K9B9</accession>
<gene>
    <name evidence="2" type="ORF">ECU07_1540</name>
</gene>
<proteinExistence type="predicted"/>
<reference evidence="2" key="1">
    <citation type="journal article" date="2013" name="Eukaryot. Cell">
        <title>Extremely Reduced Levels of Heterozygosity in the Vertebrate Pathogen Encephalitozoon cuniculi.</title>
        <authorList>
            <person name="Selman M."/>
            <person name="Sak B."/>
            <person name="Kvac M."/>
            <person name="Farinelli L."/>
            <person name="Weiss L.M."/>
            <person name="Corradi N."/>
        </authorList>
    </citation>
    <scope>NUCLEOTIDE SEQUENCE</scope>
</reference>
<feature type="region of interest" description="Disordered" evidence="1">
    <location>
        <begin position="19"/>
        <end position="47"/>
    </location>
</feature>
<organism evidence="2">
    <name type="scientific">Encephalitozoon cuniculi</name>
    <name type="common">Microsporidian parasite</name>
    <dbReference type="NCBI Taxonomy" id="6035"/>
    <lineage>
        <taxon>Eukaryota</taxon>
        <taxon>Fungi</taxon>
        <taxon>Fungi incertae sedis</taxon>
        <taxon>Microsporidia</taxon>
        <taxon>Unikaryonidae</taxon>
        <taxon>Encephalitozoon</taxon>
    </lineage>
</organism>
<dbReference type="AlphaFoldDB" id="M1K9B9"/>